<evidence type="ECO:0000256" key="3">
    <source>
        <dbReference type="ARBA" id="ARBA00022989"/>
    </source>
</evidence>
<evidence type="ECO:0000256" key="5">
    <source>
        <dbReference type="SAM" id="Phobius"/>
    </source>
</evidence>
<dbReference type="InterPro" id="IPR007318">
    <property type="entry name" value="Phopholipid_MeTrfase"/>
</dbReference>
<keyword evidence="2 5" id="KW-0812">Transmembrane</keyword>
<evidence type="ECO:0000256" key="4">
    <source>
        <dbReference type="ARBA" id="ARBA00023136"/>
    </source>
</evidence>
<proteinExistence type="predicted"/>
<feature type="transmembrane region" description="Helical" evidence="5">
    <location>
        <begin position="6"/>
        <end position="25"/>
    </location>
</feature>
<dbReference type="AlphaFoldDB" id="E0XR84"/>
<accession>E0XR84</accession>
<feature type="transmembrane region" description="Helical" evidence="5">
    <location>
        <begin position="86"/>
        <end position="117"/>
    </location>
</feature>
<feature type="transmembrane region" description="Helical" evidence="5">
    <location>
        <begin position="37"/>
        <end position="55"/>
    </location>
</feature>
<protein>
    <recommendedName>
        <fullName evidence="7">Steroid 5-alpha reductase C-terminal domain-containing protein</fullName>
    </recommendedName>
</protein>
<evidence type="ECO:0008006" key="7">
    <source>
        <dbReference type="Google" id="ProtNLM"/>
    </source>
</evidence>
<dbReference type="EMBL" id="GU474850">
    <property type="protein sequence ID" value="ADI16925.1"/>
    <property type="molecule type" value="Genomic_DNA"/>
</dbReference>
<organism evidence="6">
    <name type="scientific">uncultured Fidelibacterota bacterium HF0010_18O13</name>
    <dbReference type="NCBI Taxonomy" id="710789"/>
    <lineage>
        <taxon>Bacteria</taxon>
        <taxon>Pseudomonadati</taxon>
        <taxon>Fidelibacterota</taxon>
        <taxon>environmental samples</taxon>
    </lineage>
</organism>
<keyword evidence="3 5" id="KW-1133">Transmembrane helix</keyword>
<comment type="subcellular location">
    <subcellularLocation>
        <location evidence="1">Endomembrane system</location>
        <topology evidence="1">Multi-pass membrane protein</topology>
    </subcellularLocation>
</comment>
<reference evidence="6" key="1">
    <citation type="journal article" date="2011" name="Environ. Microbiol.">
        <title>Time-series analyses of Monterey Bay coastal microbial picoplankton using a 'genome proxy' microarray.</title>
        <authorList>
            <person name="Rich V.I."/>
            <person name="Pham V.D."/>
            <person name="Eppley J."/>
            <person name="Shi Y."/>
            <person name="DeLong E.F."/>
        </authorList>
    </citation>
    <scope>NUCLEOTIDE SEQUENCE</scope>
</reference>
<dbReference type="GO" id="GO:0012505">
    <property type="term" value="C:endomembrane system"/>
    <property type="evidence" value="ECO:0007669"/>
    <property type="project" value="UniProtKB-SubCell"/>
</dbReference>
<evidence type="ECO:0000313" key="6">
    <source>
        <dbReference type="EMBL" id="ADI16925.1"/>
    </source>
</evidence>
<dbReference type="PANTHER" id="PTHR12714">
    <property type="entry name" value="PROTEIN-S ISOPRENYLCYSTEINE O-METHYLTRANSFERASE"/>
    <property type="match status" value="1"/>
</dbReference>
<name>E0XR84_9BACT</name>
<keyword evidence="4 5" id="KW-0472">Membrane</keyword>
<evidence type="ECO:0000256" key="2">
    <source>
        <dbReference type="ARBA" id="ARBA00022692"/>
    </source>
</evidence>
<dbReference type="GO" id="GO:0016740">
    <property type="term" value="F:transferase activity"/>
    <property type="evidence" value="ECO:0007669"/>
    <property type="project" value="UniProtKB-ARBA"/>
</dbReference>
<dbReference type="Pfam" id="PF04191">
    <property type="entry name" value="PEMT"/>
    <property type="match status" value="1"/>
</dbReference>
<evidence type="ECO:0000256" key="1">
    <source>
        <dbReference type="ARBA" id="ARBA00004127"/>
    </source>
</evidence>
<sequence length="148" mass="17170">MNNRIPPPIVTFICGITIFFSKSFFNQFLSYSNNRISLFLLILGLFIFISAVKSFRKQKTTVNPLAPKKASSLVVSGIFKYSRNPMYLGMLIVLLSISFKFNLVGGIVISLFFYLFITRFQIFPEEEAMNELFGDEFIEYSNKTRRWI</sequence>
<dbReference type="Gene3D" id="1.20.120.1630">
    <property type="match status" value="1"/>
</dbReference>
<dbReference type="PANTHER" id="PTHR12714:SF24">
    <property type="entry name" value="SLR1182 PROTEIN"/>
    <property type="match status" value="1"/>
</dbReference>